<dbReference type="EMBL" id="CP042195">
    <property type="protein sequence ID" value="QDS74476.1"/>
    <property type="molecule type" value="Genomic_DNA"/>
</dbReference>
<organism evidence="2 3">
    <name type="scientific">Venturia effusa</name>
    <dbReference type="NCBI Taxonomy" id="50376"/>
    <lineage>
        <taxon>Eukaryota</taxon>
        <taxon>Fungi</taxon>
        <taxon>Dikarya</taxon>
        <taxon>Ascomycota</taxon>
        <taxon>Pezizomycotina</taxon>
        <taxon>Dothideomycetes</taxon>
        <taxon>Pleosporomycetidae</taxon>
        <taxon>Venturiales</taxon>
        <taxon>Venturiaceae</taxon>
        <taxon>Venturia</taxon>
    </lineage>
</organism>
<feature type="compositionally biased region" description="Low complexity" evidence="1">
    <location>
        <begin position="106"/>
        <end position="119"/>
    </location>
</feature>
<evidence type="ECO:0000256" key="1">
    <source>
        <dbReference type="SAM" id="MobiDB-lite"/>
    </source>
</evidence>
<feature type="region of interest" description="Disordered" evidence="1">
    <location>
        <begin position="607"/>
        <end position="632"/>
    </location>
</feature>
<feature type="region of interest" description="Disordered" evidence="1">
    <location>
        <begin position="96"/>
        <end position="119"/>
    </location>
</feature>
<name>A0A517LFY2_9PEZI</name>
<feature type="compositionally biased region" description="Low complexity" evidence="1">
    <location>
        <begin position="832"/>
        <end position="850"/>
    </location>
</feature>
<gene>
    <name evidence="2" type="ORF">FKW77_006736</name>
</gene>
<protein>
    <submittedName>
        <fullName evidence="2">Uncharacterized protein</fullName>
    </submittedName>
</protein>
<evidence type="ECO:0000313" key="3">
    <source>
        <dbReference type="Proteomes" id="UP000316270"/>
    </source>
</evidence>
<evidence type="ECO:0000313" key="2">
    <source>
        <dbReference type="EMBL" id="QDS74476.1"/>
    </source>
</evidence>
<feature type="region of interest" description="Disordered" evidence="1">
    <location>
        <begin position="831"/>
        <end position="859"/>
    </location>
</feature>
<proteinExistence type="predicted"/>
<dbReference type="Proteomes" id="UP000316270">
    <property type="component" value="Chromosome 11"/>
</dbReference>
<dbReference type="OrthoDB" id="185373at2759"/>
<feature type="region of interest" description="Disordered" evidence="1">
    <location>
        <begin position="562"/>
        <end position="589"/>
    </location>
</feature>
<keyword evidence="3" id="KW-1185">Reference proteome</keyword>
<feature type="region of interest" description="Disordered" evidence="1">
    <location>
        <begin position="986"/>
        <end position="1006"/>
    </location>
</feature>
<dbReference type="AlphaFoldDB" id="A0A517LFY2"/>
<reference evidence="2 3" key="1">
    <citation type="submission" date="2019-07" db="EMBL/GenBank/DDBJ databases">
        <title>Finished genome of Venturia effusa.</title>
        <authorList>
            <person name="Young C.A."/>
            <person name="Cox M.P."/>
            <person name="Ganley A.R.D."/>
            <person name="David W.J."/>
        </authorList>
    </citation>
    <scope>NUCLEOTIDE SEQUENCE [LARGE SCALE GENOMIC DNA]</scope>
    <source>
        <strain evidence="3">albino</strain>
    </source>
</reference>
<sequence>MPSPCSICGPKLVRHVSTAIANIRARPKTSSTFLYSAIFAAATVTDGYFKRQRRAHWDDAISKAHAQLEASQRAIQDHSKNLRSEPHDIPWDEEAKAKAAVKQDSADPTDPTDATPSGGPYMDSHAYLMDFENVIKHGLEPGASRPPIPHTTEPNYTPSMWGAEYLAPQSLWSGETRRRKARLTLWTKKKIAKAEIGAAKLAVRLMLEIELADISIINLGLLPEAVREIARLSRPEQIQLLSDLTLDSQATKTLAAWEDRRTGTAEMKIPKYEHREDYSHYPIVDELNESILGLLRAFKRQELGFVALVVKIAHNLLVSSAPPDLQTVNLLLLGFHGLGDRAPLRYHVTDAVVEFCLSVRVRPNELTCATILATYVERNQARNFAKFVGLMRAADGTRGLMLAKPGVIITEASQGRLVQHDELEHKVFQAINPSALVFWQVIRGVLRFSGLQTAVEICKNFGKLAWGLDRTCLFELLRHCVKEEDWESGLWVWDQVDAFRRRHNNDIASILGMMLALCLKCNERTMFGIIFSAALDQKYNLNIGQVTPVALTDLADQALRTVENDQQTDGDEGNADAATGGDEADDDVPQSHENLATEVNQNASNFLGTLNSTTSTRPASTLSITASPSGPSGNCVADCKVFALTTQWYWVPLQITTTLTAATVLYVVGKDGTTRTSTVYADLPDGYTRPPTNHKGTHIESFSWTDAGGKVGATTIAFPTQFNAYPAGYTWNGTLSTVDNDGRSICATASSSYVPFSPYATPTQRDVVDSLQGKDGNLYRLAVETVGGPADKSINSNDAAPKVCGTARSAAAAAAVKTAQFLTITSISHEASTPISTPSSTPQKSSSSPTVIKPQSQVLSTSQTGAATSTCISAKCGKDHNSISKSTSTCDEDDAACPTRTQTPVIPPIMVNGTMYSATPLGTVAPKGTTPGTTTMGYVLPGATLAPGSTVTFGSGLLAQTIVLRTKTGLTQLEVDGKTSVLRTRTPVKSKETGMTEGQTAPAGGRTAIEGGLIPGSAMPTPDVVVIGGSTVPSGTAVKVVGGQTVTAIPAVVVSGGTTVTQNGNVVVTGGKTVTESSNSVFVIDGKTLSVGGSVTIGSGASTTLVALSIDKSGNSVLVVGSKTSTITHATATADDSSSSVGMGGYINSGLGGMGLIITATTGTQAAGSTATAAGAASGASRSVGSAGLLGGVAMGLLACAVPFLF</sequence>
<accession>A0A517LFY2</accession>